<feature type="domain" description="FANCI solenoid 4" evidence="5">
    <location>
        <begin position="1031"/>
        <end position="1270"/>
    </location>
</feature>
<keyword evidence="8" id="KW-1185">Reference proteome</keyword>
<evidence type="ECO:0000259" key="6">
    <source>
        <dbReference type="Pfam" id="PF14679"/>
    </source>
</evidence>
<dbReference type="Pfam" id="PF14676">
    <property type="entry name" value="FANCI_S2"/>
    <property type="match status" value="1"/>
</dbReference>
<sequence>MSEQDFLNQPWTLSLDEIANLLQRLSSQQIINAIELTAEKEPLGVPKLCTLVFRGFVKANSSYEVFKETLFYTLQHWVLGRFDESVESSTVFVLLSEVRNLNTTDTMAMTVDLIKLTDNPLKGNRLAHLLPKLLQSLCSAHDVETSEGKLTGYEARSCIVDKIVDIPSTSVAASLLLAVLKDVDLSADEKEKLLERLMECMVELSLEEIQNFVLKLLGLLASESNVAYIGRLLEVSCSLTTRARYLVHGLPAIRNVQSSIMLHIMHAVRTQQSFGRILLNAFKDMKDIASSDFYLATLLCLSRLNRFQQKAQALIKNSVIESMNKKLNVKSSKWLRSIVECSNVEKTIDALISYESDSWEYVIEGLCELGFTFLEFYATRFVSMKGSLQCELFSLGKRLVMECFKHHHFIRRTVVERIMDAVMLQSPACDQLLRLFSVLVKIAPMTVIESRERLIDAFQVLPLLPLNCCLRFVKALIAIIDFKPEIRLALFKSLRNAVFSKDLRARQTGIACFLLFLGQKDLINVFSASQRSSSSQSFPTFSSQGISSANTKTSYLCVETMFLEMIGCFQRALRLQGELRSTLYLGLARAASEHPTIREPVLDLLYRQLEQYIPEEALNGLSILSLETCVAASKDGAHLLEPIGTLISSITALMRVNPSSEDCQPTVDFFLVDKVKCCLGSLASRTSDLQLEDFNLDKSVSYCSEETAGSKNILLAYQFLAMVEALVEFSILNFDNRKETAGNIMKLYALWNSMDGVLRERLGWRAQKRKLLVAESQADMESLKATSDGCAKCCVSISAIVSVLSLIFSNSDPANEDAVSIFRQEGNFVAWLFALALRRLATLDMELSSRSAFEDICILARQTLSYFRHGSPLAAEMNQDARLGCKALEVFSCCVDAINLHYNDKFEKSLSFLTAEFELSQDTWKQMEHVDRVYRFTIIFVELLVRNLGRPSASGETDKPEKASGQLMHMIEVFVYHVPPESSFYCEVFNNLLRICQQQSIGEITVVRRLWTMTLDMQKQIEIIPSTMILLAEELHVIFGDITEGDLDSEVHFASVNPKTAPVVVQTLLGQLERLLEDGIFALHEAKSSRLSITVGGKAEKGQVENMAGDVERGVCDIFCLVVLVWHELIQSRIPLKLIDNTVKGLEKVFKALTLLSKHYLTMCSKKLIAAPGDSFQKLAKRSGTDVTCHVYRLISYVQSESGNSRARVRQNSAKAKGETIREMRSLSSLIFAIETYEETLIQLSAKCNKNFMSGMKPSVNRDFRIDVNRIRAALNYEDDEVTQEVQARQVVAKGRRTGSVPAASKRRRRAE</sequence>
<dbReference type="InterPro" id="IPR029310">
    <property type="entry name" value="FANCI_HD1"/>
</dbReference>
<dbReference type="STRING" id="70415.A0A5S6QRD9"/>
<feature type="domain" description="FANCI helical" evidence="7">
    <location>
        <begin position="531"/>
        <end position="756"/>
    </location>
</feature>
<evidence type="ECO:0000259" key="4">
    <source>
        <dbReference type="Pfam" id="PF14677"/>
    </source>
</evidence>
<evidence type="ECO:0000259" key="2">
    <source>
        <dbReference type="Pfam" id="PF14675"/>
    </source>
</evidence>
<evidence type="ECO:0000259" key="3">
    <source>
        <dbReference type="Pfam" id="PF14676"/>
    </source>
</evidence>
<dbReference type="PANTHER" id="PTHR21818:SF0">
    <property type="entry name" value="FANCONI ANEMIA GROUP I PROTEIN"/>
    <property type="match status" value="1"/>
</dbReference>
<dbReference type="PANTHER" id="PTHR21818">
    <property type="entry name" value="BC025462 PROTEIN"/>
    <property type="match status" value="1"/>
</dbReference>
<dbReference type="Pfam" id="PF14680">
    <property type="entry name" value="FANCI_HD2"/>
    <property type="match status" value="1"/>
</dbReference>
<organism evidence="8 9">
    <name type="scientific">Trichuris muris</name>
    <name type="common">Mouse whipworm</name>
    <dbReference type="NCBI Taxonomy" id="70415"/>
    <lineage>
        <taxon>Eukaryota</taxon>
        <taxon>Metazoa</taxon>
        <taxon>Ecdysozoa</taxon>
        <taxon>Nematoda</taxon>
        <taxon>Enoplea</taxon>
        <taxon>Dorylaimia</taxon>
        <taxon>Trichinellida</taxon>
        <taxon>Trichuridae</taxon>
        <taxon>Trichuris</taxon>
    </lineage>
</organism>
<feature type="domain" description="FANCI solenoid 3" evidence="4">
    <location>
        <begin position="796"/>
        <end position="1012"/>
    </location>
</feature>
<feature type="region of interest" description="Disordered" evidence="1">
    <location>
        <begin position="1293"/>
        <end position="1312"/>
    </location>
</feature>
<protein>
    <submittedName>
        <fullName evidence="9">Uncharacterized protein</fullName>
    </submittedName>
</protein>
<reference evidence="9" key="1">
    <citation type="submission" date="2019-12" db="UniProtKB">
        <authorList>
            <consortium name="WormBaseParasite"/>
        </authorList>
    </citation>
    <scope>IDENTIFICATION</scope>
</reference>
<dbReference type="Pfam" id="PF14677">
    <property type="entry name" value="FANCI_S3"/>
    <property type="match status" value="1"/>
</dbReference>
<dbReference type="InterPro" id="IPR029312">
    <property type="entry name" value="FANCI_HD2"/>
</dbReference>
<dbReference type="InterPro" id="IPR029308">
    <property type="entry name" value="FANCI_S1"/>
</dbReference>
<dbReference type="Pfam" id="PF14679">
    <property type="entry name" value="FANCI_HD1"/>
    <property type="match status" value="1"/>
</dbReference>
<accession>A0A5S6QRD9</accession>
<dbReference type="InterPro" id="IPR029314">
    <property type="entry name" value="FANCI_S4"/>
</dbReference>
<name>A0A5S6QRD9_TRIMR</name>
<dbReference type="InterPro" id="IPR026171">
    <property type="entry name" value="FANCI"/>
</dbReference>
<feature type="domain" description="FANCI helical" evidence="6">
    <location>
        <begin position="274"/>
        <end position="352"/>
    </location>
</feature>
<dbReference type="GO" id="GO:0070182">
    <property type="term" value="F:DNA polymerase binding"/>
    <property type="evidence" value="ECO:0007669"/>
    <property type="project" value="TreeGrafter"/>
</dbReference>
<proteinExistence type="predicted"/>
<evidence type="ECO:0000256" key="1">
    <source>
        <dbReference type="SAM" id="MobiDB-lite"/>
    </source>
</evidence>
<dbReference type="Pfam" id="PF14678">
    <property type="entry name" value="FANCI_S4"/>
    <property type="match status" value="1"/>
</dbReference>
<evidence type="ECO:0000259" key="5">
    <source>
        <dbReference type="Pfam" id="PF14678"/>
    </source>
</evidence>
<dbReference type="Pfam" id="PF14675">
    <property type="entry name" value="FANCI_S1"/>
    <property type="match status" value="1"/>
</dbReference>
<dbReference type="WBParaSite" id="TMUE_2000009457.1">
    <property type="protein sequence ID" value="TMUE_2000009457.1"/>
    <property type="gene ID" value="WBGene00291455"/>
</dbReference>
<evidence type="ECO:0000313" key="9">
    <source>
        <dbReference type="WBParaSite" id="TMUE_2000009457.1"/>
    </source>
</evidence>
<dbReference type="InterPro" id="IPR029315">
    <property type="entry name" value="FANCI_S2"/>
</dbReference>
<feature type="domain" description="FANCI solenoid 1" evidence="2">
    <location>
        <begin position="84"/>
        <end position="224"/>
    </location>
</feature>
<evidence type="ECO:0000313" key="8">
    <source>
        <dbReference type="Proteomes" id="UP000046395"/>
    </source>
</evidence>
<dbReference type="Proteomes" id="UP000046395">
    <property type="component" value="Unassembled WGS sequence"/>
</dbReference>
<dbReference type="GO" id="GO:0006281">
    <property type="term" value="P:DNA repair"/>
    <property type="evidence" value="ECO:0007669"/>
    <property type="project" value="InterPro"/>
</dbReference>
<dbReference type="InterPro" id="IPR029313">
    <property type="entry name" value="FANCI_S3"/>
</dbReference>
<feature type="domain" description="FANCI solenoid 2" evidence="3">
    <location>
        <begin position="362"/>
        <end position="514"/>
    </location>
</feature>
<evidence type="ECO:0000259" key="7">
    <source>
        <dbReference type="Pfam" id="PF14680"/>
    </source>
</evidence>